<keyword evidence="1" id="KW-0472">Membrane</keyword>
<feature type="transmembrane region" description="Helical" evidence="1">
    <location>
        <begin position="23"/>
        <end position="44"/>
    </location>
</feature>
<reference evidence="2 3" key="1">
    <citation type="submission" date="2018-11" db="EMBL/GenBank/DDBJ databases">
        <title>The draft genome sequence of Amphritea balenae JAMM 1525T.</title>
        <authorList>
            <person name="Fang Z."/>
            <person name="Zhang Y."/>
            <person name="Han X."/>
        </authorList>
    </citation>
    <scope>NUCLEOTIDE SEQUENCE [LARGE SCALE GENOMIC DNA]</scope>
    <source>
        <strain evidence="2 3">JAMM 1525</strain>
    </source>
</reference>
<name>A0A3P1SP22_9GAMM</name>
<dbReference type="EMBL" id="RQXV01000006">
    <property type="protein sequence ID" value="RRC98908.1"/>
    <property type="molecule type" value="Genomic_DNA"/>
</dbReference>
<sequence>MYNANISDTQQLPTSGQLIRSTLIALVMAIVLLITVVMPAEYAIDPTGIGRMLGLTQMGEIKEQLAEEAEKDAMALAAAPDAKVEPAAQIEAPVVAETIAKPVTQEKKKGLTHEISFRLMPGQPAEIKLEMIKGAKVNYSWSANGGKVNYDTHGDPFNAPKGFYHGYGKGRFQPEDNGVLVAAFDGVHGWFWRNRTDKEITITLKTEGDYQFLERVL</sequence>
<comment type="caution">
    <text evidence="2">The sequence shown here is derived from an EMBL/GenBank/DDBJ whole genome shotgun (WGS) entry which is preliminary data.</text>
</comment>
<dbReference type="Proteomes" id="UP000267535">
    <property type="component" value="Unassembled WGS sequence"/>
</dbReference>
<keyword evidence="3" id="KW-1185">Reference proteome</keyword>
<evidence type="ECO:0000256" key="1">
    <source>
        <dbReference type="SAM" id="Phobius"/>
    </source>
</evidence>
<evidence type="ECO:0000313" key="2">
    <source>
        <dbReference type="EMBL" id="RRC98908.1"/>
    </source>
</evidence>
<proteinExistence type="predicted"/>
<dbReference type="OrthoDB" id="952847at2"/>
<protein>
    <submittedName>
        <fullName evidence="2">Transmembrane anchor protein</fullName>
    </submittedName>
</protein>
<gene>
    <name evidence="2" type="ORF">EHS89_12055</name>
</gene>
<organism evidence="2 3">
    <name type="scientific">Amphritea balenae</name>
    <dbReference type="NCBI Taxonomy" id="452629"/>
    <lineage>
        <taxon>Bacteria</taxon>
        <taxon>Pseudomonadati</taxon>
        <taxon>Pseudomonadota</taxon>
        <taxon>Gammaproteobacteria</taxon>
        <taxon>Oceanospirillales</taxon>
        <taxon>Oceanospirillaceae</taxon>
        <taxon>Amphritea</taxon>
    </lineage>
</organism>
<keyword evidence="1" id="KW-1133">Transmembrane helix</keyword>
<evidence type="ECO:0000313" key="3">
    <source>
        <dbReference type="Proteomes" id="UP000267535"/>
    </source>
</evidence>
<dbReference type="RefSeq" id="WP_124926407.1">
    <property type="nucleotide sequence ID" value="NZ_BMOH01000002.1"/>
</dbReference>
<keyword evidence="1 2" id="KW-0812">Transmembrane</keyword>
<accession>A0A3P1SP22</accession>
<dbReference type="AlphaFoldDB" id="A0A3P1SP22"/>